<evidence type="ECO:0000313" key="5">
    <source>
        <dbReference type="Proteomes" id="UP000036987"/>
    </source>
</evidence>
<evidence type="ECO:0000256" key="1">
    <source>
        <dbReference type="SAM" id="Coils"/>
    </source>
</evidence>
<dbReference type="OMA" id="EMECKEL"/>
<gene>
    <name evidence="4" type="ORF">ZOSMA_44G00350</name>
</gene>
<dbReference type="Proteomes" id="UP000036987">
    <property type="component" value="Unassembled WGS sequence"/>
</dbReference>
<dbReference type="InterPro" id="IPR056070">
    <property type="entry name" value="DUF7653"/>
</dbReference>
<feature type="region of interest" description="Disordered" evidence="2">
    <location>
        <begin position="74"/>
        <end position="95"/>
    </location>
</feature>
<dbReference type="OrthoDB" id="1938127at2759"/>
<proteinExistence type="predicted"/>
<dbReference type="PANTHER" id="PTHR47491:SF5">
    <property type="entry name" value="CAP-GLY DOMAIN LINKER"/>
    <property type="match status" value="1"/>
</dbReference>
<feature type="compositionally biased region" description="Gly residues" evidence="2">
    <location>
        <begin position="80"/>
        <end position="91"/>
    </location>
</feature>
<feature type="coiled-coil region" evidence="1">
    <location>
        <begin position="696"/>
        <end position="723"/>
    </location>
</feature>
<sequence>MEVFLFRSSSSSHSLNKLGNSSTPTDSKIYWDKPWQSEGDFDNEYLYRSRIRRNSIHRSGSSVRRPLSFSSISTFDVDNGEGGGERGGGGEPSSVAVEFRKPKKKFISVGRRSKILAGDYDSDATTTNDGSYVDASELYKDESSDGGEEIYSSNYSGFSDVYPNKEEREDDEELRLKLKEAEQRLNLISEFDVVESDKTSATLLQLIKDINEDRMKMALEALNQVKDRISERSCAREVLKKVKLDFAARLKSQVDERNRLESSLNHQIDLRSNEQSSKLVKLEAEELRLRERVRKFAEHNVCLQKEVSSITGREEETHMRITNLGVHLNGLTAHLEEMKAENQNLQKTLSEVKKRSDSVEMDRDRMARMCRENDKEKKELQETLVKFQVICGDHEKTIAGLRQACRDADVSNRDDLLGRLRVEHIRLSGVEQTLRKEVESYRHRAKILGQENISLVHRLQETGGGSGRSWFNLEQELRSQMELLQSKGLEIMVANNNVCVELLDIVKARQESNGIDMEFDGFYVIEYIAKCQSLKRGIEKFRTSLQTLSTVLNEKSNIEDEGKKGSRSNTHYNHSTQINIELELKAESLVTKILREKLCSKELELEQLQEDFASSITGHEKIKVEIKHLQNQLRNLQHRCNDMEVQISRKDTDLNETKGELEERRRELTLNRDSLVKISKDRDLLWEESNKLKETNMVLSCEINSLKKKIESLEEDVLTKDGQISILRDSVISKFKQHRI</sequence>
<organism evidence="4 5">
    <name type="scientific">Zostera marina</name>
    <name type="common">Eelgrass</name>
    <dbReference type="NCBI Taxonomy" id="29655"/>
    <lineage>
        <taxon>Eukaryota</taxon>
        <taxon>Viridiplantae</taxon>
        <taxon>Streptophyta</taxon>
        <taxon>Embryophyta</taxon>
        <taxon>Tracheophyta</taxon>
        <taxon>Spermatophyta</taxon>
        <taxon>Magnoliopsida</taxon>
        <taxon>Liliopsida</taxon>
        <taxon>Zosteraceae</taxon>
        <taxon>Zostera</taxon>
    </lineage>
</organism>
<dbReference type="EMBL" id="LFYR01001330">
    <property type="protein sequence ID" value="KMZ62635.1"/>
    <property type="molecule type" value="Genomic_DNA"/>
</dbReference>
<keyword evidence="1" id="KW-0175">Coiled coil</keyword>
<protein>
    <recommendedName>
        <fullName evidence="3">DUF7653 domain-containing protein</fullName>
    </recommendedName>
</protein>
<dbReference type="PANTHER" id="PTHR47491">
    <property type="entry name" value="CAP-GLY DOMAIN LINKER"/>
    <property type="match status" value="1"/>
</dbReference>
<evidence type="ECO:0000313" key="4">
    <source>
        <dbReference type="EMBL" id="KMZ62635.1"/>
    </source>
</evidence>
<dbReference type="AlphaFoldDB" id="A0A0K9P352"/>
<dbReference type="Pfam" id="PF24670">
    <property type="entry name" value="DUF7653"/>
    <property type="match status" value="1"/>
</dbReference>
<comment type="caution">
    <text evidence="4">The sequence shown here is derived from an EMBL/GenBank/DDBJ whole genome shotgun (WGS) entry which is preliminary data.</text>
</comment>
<feature type="coiled-coil region" evidence="1">
    <location>
        <begin position="619"/>
        <end position="646"/>
    </location>
</feature>
<evidence type="ECO:0000259" key="3">
    <source>
        <dbReference type="Pfam" id="PF24670"/>
    </source>
</evidence>
<feature type="coiled-coil region" evidence="1">
    <location>
        <begin position="328"/>
        <end position="362"/>
    </location>
</feature>
<keyword evidence="5" id="KW-1185">Reference proteome</keyword>
<evidence type="ECO:0000256" key="2">
    <source>
        <dbReference type="SAM" id="MobiDB-lite"/>
    </source>
</evidence>
<name>A0A0K9P352_ZOSMR</name>
<accession>A0A0K9P352</accession>
<reference evidence="5" key="1">
    <citation type="journal article" date="2016" name="Nature">
        <title>The genome of the seagrass Zostera marina reveals angiosperm adaptation to the sea.</title>
        <authorList>
            <person name="Olsen J.L."/>
            <person name="Rouze P."/>
            <person name="Verhelst B."/>
            <person name="Lin Y.-C."/>
            <person name="Bayer T."/>
            <person name="Collen J."/>
            <person name="Dattolo E."/>
            <person name="De Paoli E."/>
            <person name="Dittami S."/>
            <person name="Maumus F."/>
            <person name="Michel G."/>
            <person name="Kersting A."/>
            <person name="Lauritano C."/>
            <person name="Lohaus R."/>
            <person name="Toepel M."/>
            <person name="Tonon T."/>
            <person name="Vanneste K."/>
            <person name="Amirebrahimi M."/>
            <person name="Brakel J."/>
            <person name="Bostroem C."/>
            <person name="Chovatia M."/>
            <person name="Grimwood J."/>
            <person name="Jenkins J.W."/>
            <person name="Jueterbock A."/>
            <person name="Mraz A."/>
            <person name="Stam W.T."/>
            <person name="Tice H."/>
            <person name="Bornberg-Bauer E."/>
            <person name="Green P.J."/>
            <person name="Pearson G.A."/>
            <person name="Procaccini G."/>
            <person name="Duarte C.M."/>
            <person name="Schmutz J."/>
            <person name="Reusch T.B.H."/>
            <person name="Van de Peer Y."/>
        </authorList>
    </citation>
    <scope>NUCLEOTIDE SEQUENCE [LARGE SCALE GENOMIC DNA]</scope>
    <source>
        <strain evidence="5">cv. Finnish</strain>
    </source>
</reference>
<feature type="domain" description="DUF7653" evidence="3">
    <location>
        <begin position="432"/>
        <end position="556"/>
    </location>
</feature>